<evidence type="ECO:0000256" key="1">
    <source>
        <dbReference type="ARBA" id="ARBA00005952"/>
    </source>
</evidence>
<feature type="domain" description="NusB/RsmB/TIM44" evidence="6">
    <location>
        <begin position="205"/>
        <end position="297"/>
    </location>
</feature>
<dbReference type="InterPro" id="IPR006027">
    <property type="entry name" value="NusB_RsmB_TIM44"/>
</dbReference>
<reference evidence="7" key="1">
    <citation type="submission" date="2022-10" db="EMBL/GenBank/DDBJ databases">
        <title>Complete genome sequence of Capnocytophaga ochracea KCOM 2812 isolated from actinomycosis lesion.</title>
        <authorList>
            <person name="Kook J.-K."/>
            <person name="Park S.-N."/>
            <person name="Lim Y.K."/>
        </authorList>
    </citation>
    <scope>NUCLEOTIDE SEQUENCE</scope>
    <source>
        <strain evidence="7">KCOM 28121</strain>
    </source>
</reference>
<protein>
    <submittedName>
        <fullName evidence="7">Transcription antitermination protein NusB</fullName>
    </submittedName>
</protein>
<evidence type="ECO:0000256" key="3">
    <source>
        <dbReference type="ARBA" id="ARBA00022884"/>
    </source>
</evidence>
<gene>
    <name evidence="7" type="ORF">OL231_01490</name>
</gene>
<dbReference type="AlphaFoldDB" id="A0AA46WAM3"/>
<evidence type="ECO:0000313" key="8">
    <source>
        <dbReference type="Proteomes" id="UP001163262"/>
    </source>
</evidence>
<dbReference type="PANTHER" id="PTHR11078">
    <property type="entry name" value="N UTILIZATION SUBSTANCE PROTEIN B-RELATED"/>
    <property type="match status" value="1"/>
</dbReference>
<evidence type="ECO:0000313" key="7">
    <source>
        <dbReference type="EMBL" id="UZD41233.1"/>
    </source>
</evidence>
<dbReference type="SUPFAM" id="SSF48013">
    <property type="entry name" value="NusB-like"/>
    <property type="match status" value="1"/>
</dbReference>
<proteinExistence type="inferred from homology"/>
<dbReference type="Proteomes" id="UP001163262">
    <property type="component" value="Chromosome"/>
</dbReference>
<dbReference type="PANTHER" id="PTHR11078:SF3">
    <property type="entry name" value="ANTITERMINATION NUSB DOMAIN-CONTAINING PROTEIN"/>
    <property type="match status" value="1"/>
</dbReference>
<keyword evidence="2" id="KW-0889">Transcription antitermination</keyword>
<dbReference type="Gene3D" id="1.10.940.10">
    <property type="entry name" value="NusB-like"/>
    <property type="match status" value="1"/>
</dbReference>
<accession>A0AA46WAM3</accession>
<dbReference type="InterPro" id="IPR011605">
    <property type="entry name" value="NusB_fam"/>
</dbReference>
<comment type="similarity">
    <text evidence="1">Belongs to the NusB family.</text>
</comment>
<evidence type="ECO:0000256" key="2">
    <source>
        <dbReference type="ARBA" id="ARBA00022814"/>
    </source>
</evidence>
<dbReference type="EMBL" id="CP110230">
    <property type="protein sequence ID" value="UZD41233.1"/>
    <property type="molecule type" value="Genomic_DNA"/>
</dbReference>
<keyword evidence="5" id="KW-0804">Transcription</keyword>
<keyword evidence="4" id="KW-0805">Transcription regulation</keyword>
<name>A0AA46WAM3_CAPOC</name>
<dbReference type="GO" id="GO:0005829">
    <property type="term" value="C:cytosol"/>
    <property type="evidence" value="ECO:0007669"/>
    <property type="project" value="TreeGrafter"/>
</dbReference>
<dbReference type="InterPro" id="IPR035926">
    <property type="entry name" value="NusB-like_sf"/>
</dbReference>
<evidence type="ECO:0000256" key="4">
    <source>
        <dbReference type="ARBA" id="ARBA00023015"/>
    </source>
</evidence>
<sequence>MLTRRHIRAKVMQSIYAMRQSQSQDLDKELKFLQNSADEMQHLYLLILSLFIELHSLATHQHKVAQKKYLATTEEKTVHQKFSENLLLLAIVHNTLLQEAIADARINHWEIHEEYVRTIYKSIIESEFYKKYSKQKTSFEADKSFLMTIFEEIIAPDETIYEYIEDYNLTWVDDYPIVNTYIGRLFREVLPTSPDKYFVPSLYKDEEEKDFLTGLLKKAVLNDSKWENEIISRMTGWEKDRVAVIDSILLKMAVCEMLSFPSIPVKVTLNEYLELAKEYSTAKSSAFINGVMKNVHKELEEKQQIKKIGRGLL</sequence>
<dbReference type="RefSeq" id="WP_264860585.1">
    <property type="nucleotide sequence ID" value="NZ_CP110230.1"/>
</dbReference>
<dbReference type="GO" id="GO:0003723">
    <property type="term" value="F:RNA binding"/>
    <property type="evidence" value="ECO:0007669"/>
    <property type="project" value="UniProtKB-KW"/>
</dbReference>
<evidence type="ECO:0000256" key="5">
    <source>
        <dbReference type="ARBA" id="ARBA00023163"/>
    </source>
</evidence>
<dbReference type="GO" id="GO:0031564">
    <property type="term" value="P:transcription antitermination"/>
    <property type="evidence" value="ECO:0007669"/>
    <property type="project" value="UniProtKB-KW"/>
</dbReference>
<organism evidence="7 8">
    <name type="scientific">Capnocytophaga ochracea</name>
    <dbReference type="NCBI Taxonomy" id="1018"/>
    <lineage>
        <taxon>Bacteria</taxon>
        <taxon>Pseudomonadati</taxon>
        <taxon>Bacteroidota</taxon>
        <taxon>Flavobacteriia</taxon>
        <taxon>Flavobacteriales</taxon>
        <taxon>Flavobacteriaceae</taxon>
        <taxon>Capnocytophaga</taxon>
    </lineage>
</organism>
<dbReference type="Pfam" id="PF01029">
    <property type="entry name" value="NusB"/>
    <property type="match status" value="1"/>
</dbReference>
<keyword evidence="3" id="KW-0694">RNA-binding</keyword>
<dbReference type="GO" id="GO:0006353">
    <property type="term" value="P:DNA-templated transcription termination"/>
    <property type="evidence" value="ECO:0007669"/>
    <property type="project" value="InterPro"/>
</dbReference>
<evidence type="ECO:0000259" key="6">
    <source>
        <dbReference type="Pfam" id="PF01029"/>
    </source>
</evidence>